<protein>
    <submittedName>
        <fullName evidence="1">Uncharacterized protein</fullName>
    </submittedName>
</protein>
<dbReference type="Proteomes" id="UP000277204">
    <property type="component" value="Unassembled WGS sequence"/>
</dbReference>
<reference evidence="1 2" key="1">
    <citation type="submission" date="2018-11" db="EMBL/GenBank/DDBJ databases">
        <authorList>
            <consortium name="Pathogen Informatics"/>
        </authorList>
    </citation>
    <scope>NUCLEOTIDE SEQUENCE [LARGE SCALE GENOMIC DNA]</scope>
    <source>
        <strain evidence="1 2">Zambia</strain>
    </source>
</reference>
<name>A0A183LYQ2_9TREM</name>
<sequence>MLLETEILDVIVILDKDDDDTEEEEDNGTVVIVVVYPLIGKPELLISCLDCVKFNILVILFIISSLLQSIIIPSTNPVSCAVCLLYIFAVVNV</sequence>
<evidence type="ECO:0000313" key="1">
    <source>
        <dbReference type="EMBL" id="VDO83967.1"/>
    </source>
</evidence>
<evidence type="ECO:0000313" key="2">
    <source>
        <dbReference type="Proteomes" id="UP000277204"/>
    </source>
</evidence>
<organism evidence="1 2">
    <name type="scientific">Schistosoma margrebowiei</name>
    <dbReference type="NCBI Taxonomy" id="48269"/>
    <lineage>
        <taxon>Eukaryota</taxon>
        <taxon>Metazoa</taxon>
        <taxon>Spiralia</taxon>
        <taxon>Lophotrochozoa</taxon>
        <taxon>Platyhelminthes</taxon>
        <taxon>Trematoda</taxon>
        <taxon>Digenea</taxon>
        <taxon>Strigeidida</taxon>
        <taxon>Schistosomatoidea</taxon>
        <taxon>Schistosomatidae</taxon>
        <taxon>Schistosoma</taxon>
    </lineage>
</organism>
<proteinExistence type="predicted"/>
<dbReference type="AlphaFoldDB" id="A0A183LYQ2"/>
<dbReference type="EMBL" id="UZAI01004043">
    <property type="protein sequence ID" value="VDO83967.1"/>
    <property type="molecule type" value="Genomic_DNA"/>
</dbReference>
<accession>A0A183LYQ2</accession>
<gene>
    <name evidence="1" type="ORF">SMRZ_LOCUS8927</name>
</gene>
<keyword evidence="2" id="KW-1185">Reference proteome</keyword>